<dbReference type="Proteomes" id="UP000191153">
    <property type="component" value="Unassembled WGS sequence"/>
</dbReference>
<dbReference type="RefSeq" id="WP_078694968.1">
    <property type="nucleotide sequence ID" value="NZ_FUWX01000041.1"/>
</dbReference>
<gene>
    <name evidence="1" type="ORF">SAMN02745174_02562</name>
</gene>
<accession>A0A1T4R2T8</accession>
<reference evidence="1 2" key="1">
    <citation type="submission" date="2017-02" db="EMBL/GenBank/DDBJ databases">
        <authorList>
            <person name="Peterson S.W."/>
        </authorList>
    </citation>
    <scope>NUCLEOTIDE SEQUENCE [LARGE SCALE GENOMIC DNA]</scope>
    <source>
        <strain evidence="1 2">ATCC 700028</strain>
    </source>
</reference>
<dbReference type="STRING" id="180163.SAMN02745174_02562"/>
<sequence>MGLLDKYKKTRVIFNTSDHINIEKFDYTGFSVEEKVLLIELEEKAKFTGKLLRHNLQELAIVFKEAQEIFVNNKNCNFGNWYKNLGFKKDFVYLCLERYNLALKFGDNSIYNFPDRAIRDLKKLNEMDEGEFIIEILDDDEPIERLKEYRNISALQKKTEEDEKKEILEDSFKNINKKLKKYSLSKKDLISLEKYLEKINKILEKYDKSK</sequence>
<dbReference type="AlphaFoldDB" id="A0A1T4R2T8"/>
<name>A0A1T4R2T8_9FUSO</name>
<evidence type="ECO:0000313" key="1">
    <source>
        <dbReference type="EMBL" id="SKA10362.1"/>
    </source>
</evidence>
<dbReference type="EMBL" id="FUWX01000041">
    <property type="protein sequence ID" value="SKA10362.1"/>
    <property type="molecule type" value="Genomic_DNA"/>
</dbReference>
<evidence type="ECO:0000313" key="2">
    <source>
        <dbReference type="Proteomes" id="UP000191153"/>
    </source>
</evidence>
<dbReference type="OrthoDB" id="82181at2"/>
<proteinExistence type="predicted"/>
<protein>
    <submittedName>
        <fullName evidence="1">Uncharacterized protein</fullName>
    </submittedName>
</protein>
<keyword evidence="2" id="KW-1185">Reference proteome</keyword>
<organism evidence="1 2">
    <name type="scientific">Cetobacterium ceti</name>
    <dbReference type="NCBI Taxonomy" id="180163"/>
    <lineage>
        <taxon>Bacteria</taxon>
        <taxon>Fusobacteriati</taxon>
        <taxon>Fusobacteriota</taxon>
        <taxon>Fusobacteriia</taxon>
        <taxon>Fusobacteriales</taxon>
        <taxon>Fusobacteriaceae</taxon>
        <taxon>Cetobacterium</taxon>
    </lineage>
</organism>